<dbReference type="EMBL" id="HG937516">
    <property type="protein sequence ID" value="CDN40427.1"/>
    <property type="molecule type" value="Genomic_DNA"/>
</dbReference>
<gene>
    <name evidence="1" type="ORF">MAMA39_03060</name>
</gene>
<reference evidence="1 2" key="1">
    <citation type="journal article" date="2015" name="Clin. Infect. Dis.">
        <title>Genomic Investigations unmask Mycoplasma amphoriforme, a new respiratory pathogen.</title>
        <authorList>
            <person name="Gillespie S.H."/>
            <person name="Ling C.L."/>
            <person name="Oravcova K."/>
            <person name="Pinheiro M."/>
            <person name="Wells L."/>
            <person name="Bryant J.M."/>
            <person name="McHugh T.D."/>
            <person name="Bebear C."/>
            <person name="Webster D."/>
            <person name="Harris S.R."/>
            <person name="Seth-Smith H.M."/>
            <person name="Thomson N.R."/>
        </authorList>
    </citation>
    <scope>NUCLEOTIDE SEQUENCE [LARGE SCALE GENOMIC DNA]</scope>
    <source>
        <strain evidence="1 2">A39</strain>
    </source>
</reference>
<dbReference type="RefSeq" id="WP_343251775.1">
    <property type="nucleotide sequence ID" value="NZ_HG937516.1"/>
</dbReference>
<protein>
    <submittedName>
        <fullName evidence="1">Uncharacterized protein</fullName>
    </submittedName>
</protein>
<sequence length="157" mass="18469">MHLIRTKEIVVKSKEFQRLIVLFNEMFAKVEIGLVINLIESEIKSLKDFQTQLLNLYHQAYSKWKWNQVRRKDEKILQFYEDLIRKYDIMIHSVSDYLKKLDNFVSSATSNKSTKRLVNSLARLTFKVFLDLNCGSFLEIKSISAMLNNLSMAIANQ</sequence>
<proteinExistence type="predicted"/>
<evidence type="ECO:0000313" key="2">
    <source>
        <dbReference type="Proteomes" id="UP000261764"/>
    </source>
</evidence>
<dbReference type="AlphaFoldDB" id="A0A292IIT6"/>
<accession>A0A292IIT6</accession>
<organism evidence="1 2">
    <name type="scientific">Mycoplasma amphoriforme A39</name>
    <dbReference type="NCBI Taxonomy" id="572419"/>
    <lineage>
        <taxon>Bacteria</taxon>
        <taxon>Bacillati</taxon>
        <taxon>Mycoplasmatota</taxon>
        <taxon>Mollicutes</taxon>
        <taxon>Mycoplasmataceae</taxon>
        <taxon>Mycoplasma</taxon>
    </lineage>
</organism>
<name>A0A292IIT6_9MOLU</name>
<keyword evidence="2" id="KW-1185">Reference proteome</keyword>
<evidence type="ECO:0000313" key="1">
    <source>
        <dbReference type="EMBL" id="CDN40427.1"/>
    </source>
</evidence>
<dbReference type="Proteomes" id="UP000261764">
    <property type="component" value="Chromosome I"/>
</dbReference>
<dbReference type="KEGG" id="mamp:MAMA39_03060"/>